<name>A0A850Q9C4_9RHOB</name>
<organism evidence="1 2">
    <name type="scientific">Donghicola mangrovi</name>
    <dbReference type="NCBI Taxonomy" id="2729614"/>
    <lineage>
        <taxon>Bacteria</taxon>
        <taxon>Pseudomonadati</taxon>
        <taxon>Pseudomonadota</taxon>
        <taxon>Alphaproteobacteria</taxon>
        <taxon>Rhodobacterales</taxon>
        <taxon>Roseobacteraceae</taxon>
        <taxon>Donghicola</taxon>
    </lineage>
</organism>
<proteinExistence type="predicted"/>
<reference evidence="1 2" key="1">
    <citation type="submission" date="2020-04" db="EMBL/GenBank/DDBJ databases">
        <title>Donghicola sp., a member of the Rhodobacteraceae family isolated from mangrove forest in Thailand.</title>
        <authorList>
            <person name="Charoenyingcharoen P."/>
            <person name="Yukphan P."/>
        </authorList>
    </citation>
    <scope>NUCLEOTIDE SEQUENCE [LARGE SCALE GENOMIC DNA]</scope>
    <source>
        <strain evidence="1 2">B5-SW-15</strain>
    </source>
</reference>
<dbReference type="EMBL" id="JABCJE010000002">
    <property type="protein sequence ID" value="NVO23085.1"/>
    <property type="molecule type" value="Genomic_DNA"/>
</dbReference>
<sequence length="108" mass="12239">MGLFDDRERAYENLHAHEQEKTFLVSSLRSRMMAAWAADIMGKTGQEAEDYVRQVVHAEIADRNHTQHPNTLLDRLSEDLGAAISAATLNQKMALMTKEAQDRIERGN</sequence>
<dbReference type="Pfam" id="PF07345">
    <property type="entry name" value="ATPaseInh_sub_z"/>
    <property type="match status" value="1"/>
</dbReference>
<evidence type="ECO:0000313" key="2">
    <source>
        <dbReference type="Proteomes" id="UP000592216"/>
    </source>
</evidence>
<comment type="caution">
    <text evidence="1">The sequence shown here is derived from an EMBL/GenBank/DDBJ whole genome shotgun (WGS) entry which is preliminary data.</text>
</comment>
<dbReference type="Proteomes" id="UP000592216">
    <property type="component" value="Unassembled WGS sequence"/>
</dbReference>
<gene>
    <name evidence="1" type="ORF">HJ536_06925</name>
</gene>
<evidence type="ECO:0000313" key="1">
    <source>
        <dbReference type="EMBL" id="NVO23085.1"/>
    </source>
</evidence>
<dbReference type="AlphaFoldDB" id="A0A850Q9C4"/>
<dbReference type="InterPro" id="IPR009945">
    <property type="entry name" value="ATPase_inh_sub_z"/>
</dbReference>
<dbReference type="InterPro" id="IPR038293">
    <property type="entry name" value="ATPase_inh_sub_z_sf"/>
</dbReference>
<accession>A0A850Q9C4</accession>
<dbReference type="Gene3D" id="1.10.790.20">
    <property type="entry name" value="Domain of unknown function DUF1476"/>
    <property type="match status" value="1"/>
</dbReference>
<dbReference type="RefSeq" id="WP_177157153.1">
    <property type="nucleotide sequence ID" value="NZ_JABCJE010000002.1"/>
</dbReference>
<protein>
    <submittedName>
        <fullName evidence="1">DUF1476 domain-containing protein</fullName>
    </submittedName>
</protein>